<protein>
    <submittedName>
        <fullName evidence="3">Retroviral-like aspartic protease family protein</fullName>
    </submittedName>
</protein>
<organism evidence="3 4">
    <name type="scientific">Phenylobacterium ferrooxidans</name>
    <dbReference type="NCBI Taxonomy" id="2982689"/>
    <lineage>
        <taxon>Bacteria</taxon>
        <taxon>Pseudomonadati</taxon>
        <taxon>Pseudomonadota</taxon>
        <taxon>Alphaproteobacteria</taxon>
        <taxon>Caulobacterales</taxon>
        <taxon>Caulobacteraceae</taxon>
        <taxon>Phenylobacterium</taxon>
    </lineage>
</organism>
<dbReference type="RefSeq" id="WP_377368374.1">
    <property type="nucleotide sequence ID" value="NZ_JAOTJD010000007.1"/>
</dbReference>
<proteinExistence type="predicted"/>
<dbReference type="SUPFAM" id="SSF50630">
    <property type="entry name" value="Acid proteases"/>
    <property type="match status" value="2"/>
</dbReference>
<dbReference type="EMBL" id="JAOTJD010000007">
    <property type="protein sequence ID" value="MFD3263448.1"/>
    <property type="molecule type" value="Genomic_DNA"/>
</dbReference>
<name>A0ABW6CMH6_9CAUL</name>
<evidence type="ECO:0000259" key="2">
    <source>
        <dbReference type="PROSITE" id="PS50175"/>
    </source>
</evidence>
<feature type="domain" description="Peptidase A2" evidence="2">
    <location>
        <begin position="83"/>
        <end position="161"/>
    </location>
</feature>
<evidence type="ECO:0000313" key="4">
    <source>
        <dbReference type="Proteomes" id="UP001598130"/>
    </source>
</evidence>
<gene>
    <name evidence="3" type="ORF">OCL97_05630</name>
</gene>
<dbReference type="PROSITE" id="PS50175">
    <property type="entry name" value="ASP_PROT_RETROV"/>
    <property type="match status" value="1"/>
</dbReference>
<reference evidence="3 4" key="1">
    <citation type="submission" date="2022-09" db="EMBL/GenBank/DDBJ databases">
        <title>New species of Phenylobacterium.</title>
        <authorList>
            <person name="Mieszkin S."/>
        </authorList>
    </citation>
    <scope>NUCLEOTIDE SEQUENCE [LARGE SCALE GENOMIC DNA]</scope>
    <source>
        <strain evidence="3 4">HK31-G</strain>
    </source>
</reference>
<dbReference type="Proteomes" id="UP001598130">
    <property type="component" value="Unassembled WGS sequence"/>
</dbReference>
<dbReference type="PROSITE" id="PS00141">
    <property type="entry name" value="ASP_PROTEASE"/>
    <property type="match status" value="1"/>
</dbReference>
<sequence length="361" mass="37668">MSGFDQTRRGLIGGLAAAGPLAACATALPGDRRMIQVNLADTPLPPAPADTAPSSAADAVLQAGFDPVQRMTVPVMIEGKGPFTFVVDTGANHSVLSIETAQGLGLPSGGGAAIHGIAGVEPAETVYVRQLAIGSVVSKRIRMPLLARRNLGADGLLGVDVLTRRDVQLDFERNRFNIAPSNSSFRQTTTTGGTGRLATPVVNPNIVVVPARYRFGQLTIIDAEVGVGLAITAFLDSGAQSTVGNLALRNAAFLQEPGLALRTTRVQLVSATGQTVSGDLARLPGLRLGGLRIGNLSCVFADLHTFKIWDLVDRPAILIGMDVMRHFKTIELDFGRREVVFETGAKAAPSVVGLPGSAPPT</sequence>
<dbReference type="InterPro" id="IPR034122">
    <property type="entry name" value="Retropepsin-like_bacterial"/>
</dbReference>
<dbReference type="InterPro" id="IPR001969">
    <property type="entry name" value="Aspartic_peptidase_AS"/>
</dbReference>
<keyword evidence="1" id="KW-0378">Hydrolase</keyword>
<dbReference type="InterPro" id="IPR021109">
    <property type="entry name" value="Peptidase_aspartic_dom_sf"/>
</dbReference>
<dbReference type="InterPro" id="IPR001995">
    <property type="entry name" value="Peptidase_A2_cat"/>
</dbReference>
<comment type="caution">
    <text evidence="3">The sequence shown here is derived from an EMBL/GenBank/DDBJ whole genome shotgun (WGS) entry which is preliminary data.</text>
</comment>
<dbReference type="Gene3D" id="2.40.70.10">
    <property type="entry name" value="Acid Proteases"/>
    <property type="match status" value="2"/>
</dbReference>
<evidence type="ECO:0000256" key="1">
    <source>
        <dbReference type="ARBA" id="ARBA00022801"/>
    </source>
</evidence>
<evidence type="ECO:0000313" key="3">
    <source>
        <dbReference type="EMBL" id="MFD3263448.1"/>
    </source>
</evidence>
<keyword evidence="4" id="KW-1185">Reference proteome</keyword>
<dbReference type="Pfam" id="PF13650">
    <property type="entry name" value="Asp_protease_2"/>
    <property type="match status" value="2"/>
</dbReference>
<dbReference type="CDD" id="cd05483">
    <property type="entry name" value="retropepsin_like_bacteria"/>
    <property type="match status" value="1"/>
</dbReference>
<accession>A0ABW6CMH6</accession>